<keyword evidence="2" id="KW-0238">DNA-binding</keyword>
<dbReference type="AlphaFoldDB" id="A0A382J4B3"/>
<dbReference type="InterPro" id="IPR012295">
    <property type="entry name" value="TBP_dom_sf"/>
</dbReference>
<proteinExistence type="inferred from homology"/>
<dbReference type="SUPFAM" id="SSF55945">
    <property type="entry name" value="TATA-box binding protein-like"/>
    <property type="match status" value="2"/>
</dbReference>
<evidence type="ECO:0000256" key="2">
    <source>
        <dbReference type="ARBA" id="ARBA00023125"/>
    </source>
</evidence>
<gene>
    <name evidence="4" type="ORF">METZ01_LOCUS259293</name>
</gene>
<dbReference type="PANTHER" id="PTHR10126">
    <property type="entry name" value="TATA-BOX BINDING PROTEIN"/>
    <property type="match status" value="1"/>
</dbReference>
<evidence type="ECO:0000256" key="1">
    <source>
        <dbReference type="ARBA" id="ARBA00005560"/>
    </source>
</evidence>
<dbReference type="PRINTS" id="PR00686">
    <property type="entry name" value="TIFACTORIID"/>
</dbReference>
<protein>
    <recommendedName>
        <fullName evidence="5">TATA-box-binding protein</fullName>
    </recommendedName>
</protein>
<comment type="similarity">
    <text evidence="1">Belongs to the TBP family.</text>
</comment>
<reference evidence="4" key="1">
    <citation type="submission" date="2018-05" db="EMBL/GenBank/DDBJ databases">
        <authorList>
            <person name="Lanie J.A."/>
            <person name="Ng W.-L."/>
            <person name="Kazmierczak K.M."/>
            <person name="Andrzejewski T.M."/>
            <person name="Davidsen T.M."/>
            <person name="Wayne K.J."/>
            <person name="Tettelin H."/>
            <person name="Glass J.I."/>
            <person name="Rusch D."/>
            <person name="Podicherti R."/>
            <person name="Tsui H.-C.T."/>
            <person name="Winkler M.E."/>
        </authorList>
    </citation>
    <scope>NUCLEOTIDE SEQUENCE</scope>
</reference>
<feature type="non-terminal residue" evidence="4">
    <location>
        <position position="1"/>
    </location>
</feature>
<dbReference type="GO" id="GO:0006352">
    <property type="term" value="P:DNA-templated transcription initiation"/>
    <property type="evidence" value="ECO:0007669"/>
    <property type="project" value="InterPro"/>
</dbReference>
<evidence type="ECO:0000313" key="4">
    <source>
        <dbReference type="EMBL" id="SVC06439.1"/>
    </source>
</evidence>
<dbReference type="EMBL" id="UINC01071500">
    <property type="protein sequence ID" value="SVC06439.1"/>
    <property type="molecule type" value="Genomic_DNA"/>
</dbReference>
<evidence type="ECO:0000256" key="3">
    <source>
        <dbReference type="ARBA" id="ARBA00023163"/>
    </source>
</evidence>
<dbReference type="Gene3D" id="3.30.310.10">
    <property type="entry name" value="TATA-Binding Protein"/>
    <property type="match status" value="2"/>
</dbReference>
<keyword evidence="3" id="KW-0804">Transcription</keyword>
<evidence type="ECO:0008006" key="5">
    <source>
        <dbReference type="Google" id="ProtNLM"/>
    </source>
</evidence>
<dbReference type="Pfam" id="PF00352">
    <property type="entry name" value="TBP"/>
    <property type="match status" value="2"/>
</dbReference>
<organism evidence="4">
    <name type="scientific">marine metagenome</name>
    <dbReference type="NCBI Taxonomy" id="408172"/>
    <lineage>
        <taxon>unclassified sequences</taxon>
        <taxon>metagenomes</taxon>
        <taxon>ecological metagenomes</taxon>
    </lineage>
</organism>
<dbReference type="GO" id="GO:0003677">
    <property type="term" value="F:DNA binding"/>
    <property type="evidence" value="ECO:0007669"/>
    <property type="project" value="UniProtKB-KW"/>
</dbReference>
<accession>A0A382J4B3</accession>
<dbReference type="InterPro" id="IPR000814">
    <property type="entry name" value="TBP"/>
</dbReference>
<sequence>VADLKVENVIVASHLGKEMELVRLATEMPNARYSGSGNPSVIVEVDAGGSKRAAGVLFGNGKIQVTGVASLEEGRKVMESLRSMVKAIDSKISMKRATKLENIVAKANLGRALDLQSIALAIPGSEYEPARFKGLVIRMNDPQASFIMFQSGVLIVTDVISEGKAKKAMSSLEKFLHEINVEA</sequence>
<name>A0A382J4B3_9ZZZZ</name>